<proteinExistence type="predicted"/>
<protein>
    <submittedName>
        <fullName evidence="1">Uncharacterized protein</fullName>
    </submittedName>
</protein>
<gene>
    <name evidence="1" type="ORF">BI347_22345</name>
</gene>
<dbReference type="AlphaFoldDB" id="A0A1S1WTA7"/>
<sequence>MHEIAPLSFILAESYFTLRILVMNGLIEGVWVYDILHNNTFSYKTRTSGNARPARDNNVSCTSGTGEILEDIIISRPCQHFSSVFFSLGKHLFVLILAYVKSEKASVAWYFVFWRPLSVGSLNRVVISRAEAVEKCDLEIFG</sequence>
<dbReference type="Proteomes" id="UP000180088">
    <property type="component" value="Unassembled WGS sequence"/>
</dbReference>
<accession>A0A1S1WTA7</accession>
<reference evidence="1 2" key="1">
    <citation type="submission" date="2016-09" db="EMBL/GenBank/DDBJ databases">
        <title>Chromobacterium muskegensis sp. nov., an insecticidal bacterium isolated from Sphagnum bogs.</title>
        <authorList>
            <person name="Sparks M.E."/>
            <person name="Blackburn M.B."/>
            <person name="Gundersen-Rindal D.E."/>
            <person name="Mitchell A."/>
            <person name="Farrar R."/>
            <person name="Kuhar D."/>
        </authorList>
    </citation>
    <scope>NUCLEOTIDE SEQUENCE [LARGE SCALE GENOMIC DNA]</scope>
    <source>
        <strain evidence="1 2">37-2</strain>
    </source>
</reference>
<name>A0A1S1WTA7_9NEIS</name>
<organism evidence="1 2">
    <name type="scientific">Chromobacterium sphagni</name>
    <dbReference type="NCBI Taxonomy" id="1903179"/>
    <lineage>
        <taxon>Bacteria</taxon>
        <taxon>Pseudomonadati</taxon>
        <taxon>Pseudomonadota</taxon>
        <taxon>Betaproteobacteria</taxon>
        <taxon>Neisseriales</taxon>
        <taxon>Chromobacteriaceae</taxon>
        <taxon>Chromobacterium</taxon>
    </lineage>
</organism>
<comment type="caution">
    <text evidence="1">The sequence shown here is derived from an EMBL/GenBank/DDBJ whole genome shotgun (WGS) entry which is preliminary data.</text>
</comment>
<dbReference type="EMBL" id="MKCS01000004">
    <property type="protein sequence ID" value="OHX10519.1"/>
    <property type="molecule type" value="Genomic_DNA"/>
</dbReference>
<evidence type="ECO:0000313" key="1">
    <source>
        <dbReference type="EMBL" id="OHX10519.1"/>
    </source>
</evidence>
<evidence type="ECO:0000313" key="2">
    <source>
        <dbReference type="Proteomes" id="UP000180088"/>
    </source>
</evidence>